<dbReference type="PANTHER" id="PTHR39337">
    <property type="entry name" value="BLR5642 PROTEIN"/>
    <property type="match status" value="1"/>
</dbReference>
<dbReference type="Proteomes" id="UP001526426">
    <property type="component" value="Unassembled WGS sequence"/>
</dbReference>
<dbReference type="EMBL" id="JAIHOM010000040">
    <property type="protein sequence ID" value="MCW6036570.1"/>
    <property type="molecule type" value="Genomic_DNA"/>
</dbReference>
<reference evidence="1 2" key="1">
    <citation type="submission" date="2021-08" db="EMBL/GenBank/DDBJ databases">
        <title>Draft genome sequence of Spirulina subsalsa with high tolerance to salinity and hype-accumulation of phycocyanin.</title>
        <authorList>
            <person name="Pei H."/>
            <person name="Jiang L."/>
        </authorList>
    </citation>
    <scope>NUCLEOTIDE SEQUENCE [LARGE SCALE GENOMIC DNA]</scope>
    <source>
        <strain evidence="1 2">FACHB-351</strain>
    </source>
</reference>
<name>A0ABT3L515_9CYAN</name>
<accession>A0ABT3L515</accession>
<dbReference type="PANTHER" id="PTHR39337:SF1">
    <property type="entry name" value="BLR5642 PROTEIN"/>
    <property type="match status" value="1"/>
</dbReference>
<keyword evidence="2" id="KW-1185">Reference proteome</keyword>
<dbReference type="RefSeq" id="WP_265264344.1">
    <property type="nucleotide sequence ID" value="NZ_JAIHOM010000040.1"/>
</dbReference>
<proteinExistence type="predicted"/>
<evidence type="ECO:0000313" key="1">
    <source>
        <dbReference type="EMBL" id="MCW6036570.1"/>
    </source>
</evidence>
<sequence length="213" mass="24501">METLYTLGHSNHSLETLIGLLQHHQIQAVADVRSHPYSRYLPHFNQNELKTALKSHHLHYVFLGQELGARPKDLSCYNNGKALYQRIAQTELFQQGLQRLQTGLQTYRISLLCAEKDPITCHRTILVCRQMKQLTPHLNIEHILANGELESHLDLENRLLQTQGFTSLFPPPNQPQQLSLFDTMQAPPDREQCLQEAYEKQGDKIAYIDPELA</sequence>
<dbReference type="InterPro" id="IPR007438">
    <property type="entry name" value="DUF488"/>
</dbReference>
<dbReference type="Pfam" id="PF04343">
    <property type="entry name" value="DUF488"/>
    <property type="match status" value="1"/>
</dbReference>
<organism evidence="1 2">
    <name type="scientific">Spirulina subsalsa FACHB-351</name>
    <dbReference type="NCBI Taxonomy" id="234711"/>
    <lineage>
        <taxon>Bacteria</taxon>
        <taxon>Bacillati</taxon>
        <taxon>Cyanobacteriota</taxon>
        <taxon>Cyanophyceae</taxon>
        <taxon>Spirulinales</taxon>
        <taxon>Spirulinaceae</taxon>
        <taxon>Spirulina</taxon>
    </lineage>
</organism>
<gene>
    <name evidence="1" type="ORF">K4A83_09890</name>
</gene>
<comment type="caution">
    <text evidence="1">The sequence shown here is derived from an EMBL/GenBank/DDBJ whole genome shotgun (WGS) entry which is preliminary data.</text>
</comment>
<evidence type="ECO:0000313" key="2">
    <source>
        <dbReference type="Proteomes" id="UP001526426"/>
    </source>
</evidence>
<protein>
    <submittedName>
        <fullName evidence="1">DUF488 domain-containing protein</fullName>
    </submittedName>
</protein>